<evidence type="ECO:0000313" key="3">
    <source>
        <dbReference type="Proteomes" id="UP000324701"/>
    </source>
</evidence>
<dbReference type="InterPro" id="IPR010310">
    <property type="entry name" value="T7SS_ESAT-6-like"/>
</dbReference>
<accession>A0A5B1BVT2</accession>
<evidence type="ECO:0000256" key="1">
    <source>
        <dbReference type="RuleBase" id="RU362001"/>
    </source>
</evidence>
<dbReference type="EMBL" id="VTZN01000001">
    <property type="protein sequence ID" value="KAA1252121.1"/>
    <property type="molecule type" value="Genomic_DNA"/>
</dbReference>
<organism evidence="2 3">
    <name type="scientific">Mycobacterium simiae</name>
    <name type="common">Mycobacterium habana</name>
    <dbReference type="NCBI Taxonomy" id="1784"/>
    <lineage>
        <taxon>Bacteria</taxon>
        <taxon>Bacillati</taxon>
        <taxon>Actinomycetota</taxon>
        <taxon>Actinomycetes</taxon>
        <taxon>Mycobacteriales</taxon>
        <taxon>Mycobacteriaceae</taxon>
        <taxon>Mycobacterium</taxon>
        <taxon>Mycobacterium simiae complex</taxon>
    </lineage>
</organism>
<dbReference type="RefSeq" id="WP_149651943.1">
    <property type="nucleotide sequence ID" value="NZ_VTZN01000001.1"/>
</dbReference>
<dbReference type="InterPro" id="IPR036689">
    <property type="entry name" value="ESAT-6-like_sf"/>
</dbReference>
<reference evidence="2 3" key="1">
    <citation type="submission" date="2019-09" db="EMBL/GenBank/DDBJ databases">
        <title>Report of infection by Mycobacterium simiae a patient suffering from pulmonary tuberculosis.</title>
        <authorList>
            <person name="Mohanty P.S."/>
            <person name="Bansal A.K."/>
            <person name="Singh H."/>
            <person name="Sharma S."/>
            <person name="Patil S.A."/>
            <person name="Upadhaya P."/>
            <person name="Singh P.K."/>
            <person name="Kumar D."/>
            <person name="Kumar S."/>
            <person name="Singh R.K."/>
            <person name="Chaudhary B."/>
        </authorList>
    </citation>
    <scope>NUCLEOTIDE SEQUENCE [LARGE SCALE GENOMIC DNA]</scope>
    <source>
        <strain evidence="2 3">JAL-560-SIM</strain>
    </source>
</reference>
<protein>
    <recommendedName>
        <fullName evidence="1">ESAT-6-like protein</fullName>
    </recommendedName>
</protein>
<dbReference type="NCBIfam" id="TIGR03930">
    <property type="entry name" value="WXG100_ESAT6"/>
    <property type="match status" value="1"/>
</dbReference>
<comment type="caution">
    <text evidence="2">The sequence shown here is derived from an EMBL/GenBank/DDBJ whole genome shotgun (WGS) entry which is preliminary data.</text>
</comment>
<dbReference type="Pfam" id="PF06013">
    <property type="entry name" value="WXG100"/>
    <property type="match status" value="1"/>
</dbReference>
<gene>
    <name evidence="2" type="ORF">F0Q45_00015</name>
</gene>
<dbReference type="OrthoDB" id="3387628at2"/>
<dbReference type="AlphaFoldDB" id="A0A5B1BVT2"/>
<name>A0A5B1BVT2_MYCSI</name>
<dbReference type="Proteomes" id="UP000324701">
    <property type="component" value="Unassembled WGS sequence"/>
</dbReference>
<sequence>MSEMHYNFPAIEAGASEIHSEVLTTRRLLRDGKHSLATLAAAWGGSASESYQAVQQRWDATSGELNAALQSLSQAISESGQAMQRTEKALAGMFA</sequence>
<comment type="similarity">
    <text evidence="1">Belongs to the WXG100 family.</text>
</comment>
<dbReference type="Gene3D" id="1.10.287.1060">
    <property type="entry name" value="ESAT-6-like"/>
    <property type="match status" value="1"/>
</dbReference>
<keyword evidence="3" id="KW-1185">Reference proteome</keyword>
<dbReference type="SUPFAM" id="SSF140453">
    <property type="entry name" value="EsxAB dimer-like"/>
    <property type="match status" value="1"/>
</dbReference>
<proteinExistence type="inferred from homology"/>
<evidence type="ECO:0000313" key="2">
    <source>
        <dbReference type="EMBL" id="KAA1252121.1"/>
    </source>
</evidence>